<name>A0A803YAG7_MELGA</name>
<feature type="transmembrane region" description="Helical" evidence="1">
    <location>
        <begin position="34"/>
        <end position="55"/>
    </location>
</feature>
<reference evidence="2" key="2">
    <citation type="submission" date="2025-08" db="UniProtKB">
        <authorList>
            <consortium name="Ensembl"/>
        </authorList>
    </citation>
    <scope>IDENTIFICATION</scope>
</reference>
<reference evidence="2" key="3">
    <citation type="submission" date="2025-09" db="UniProtKB">
        <authorList>
            <consortium name="Ensembl"/>
        </authorList>
    </citation>
    <scope>IDENTIFICATION</scope>
</reference>
<keyword evidence="1" id="KW-0472">Membrane</keyword>
<evidence type="ECO:0000313" key="2">
    <source>
        <dbReference type="Ensembl" id="ENSMGAP00000028764.1"/>
    </source>
</evidence>
<sequence>WNMYAYSLGLLPYPLNLVFFYNRLQNKGLKKKMWAEGLSFTLVTICVPSITVSGFCR</sequence>
<feature type="transmembrane region" description="Helical" evidence="1">
    <location>
        <begin position="6"/>
        <end position="22"/>
    </location>
</feature>
<evidence type="ECO:0000313" key="3">
    <source>
        <dbReference type="Proteomes" id="UP000001645"/>
    </source>
</evidence>
<organism evidence="2 3">
    <name type="scientific">Meleagris gallopavo</name>
    <name type="common">Wild turkey</name>
    <dbReference type="NCBI Taxonomy" id="9103"/>
    <lineage>
        <taxon>Eukaryota</taxon>
        <taxon>Metazoa</taxon>
        <taxon>Chordata</taxon>
        <taxon>Craniata</taxon>
        <taxon>Vertebrata</taxon>
        <taxon>Euteleostomi</taxon>
        <taxon>Archelosauria</taxon>
        <taxon>Archosauria</taxon>
        <taxon>Dinosauria</taxon>
        <taxon>Saurischia</taxon>
        <taxon>Theropoda</taxon>
        <taxon>Coelurosauria</taxon>
        <taxon>Aves</taxon>
        <taxon>Neognathae</taxon>
        <taxon>Galloanserae</taxon>
        <taxon>Galliformes</taxon>
        <taxon>Phasianidae</taxon>
        <taxon>Meleagridinae</taxon>
        <taxon>Meleagris</taxon>
    </lineage>
</organism>
<dbReference type="Ensembl" id="ENSMGAT00000026546.1">
    <property type="protein sequence ID" value="ENSMGAP00000028764.1"/>
    <property type="gene ID" value="ENSMGAG00000019944.1"/>
</dbReference>
<dbReference type="AlphaFoldDB" id="A0A803YAG7"/>
<reference evidence="2" key="1">
    <citation type="journal article" date="2010" name="PLoS Biol.">
        <title>Multi-platform next-generation sequencing of the domestic turkey (Meleagris gallopavo): genome assembly and analysis.</title>
        <authorList>
            <person name="Dalloul R.A."/>
            <person name="Long J.A."/>
            <person name="Zimin A.V."/>
            <person name="Aslam L."/>
            <person name="Beal K."/>
            <person name="Blomberg L.A."/>
            <person name="Bouffard P."/>
            <person name="Burt D.W."/>
            <person name="Crasta O."/>
            <person name="Crooijmans R.P."/>
            <person name="Cooper K."/>
            <person name="Coulombe R.A."/>
            <person name="De S."/>
            <person name="Delany M.E."/>
            <person name="Dodgson J.B."/>
            <person name="Dong J.J."/>
            <person name="Evans C."/>
            <person name="Frederickson K.M."/>
            <person name="Flicek P."/>
            <person name="Florea L."/>
            <person name="Folkerts O."/>
            <person name="Groenen M.A."/>
            <person name="Harkins T.T."/>
            <person name="Herrero J."/>
            <person name="Hoffmann S."/>
            <person name="Megens H.J."/>
            <person name="Jiang A."/>
            <person name="de Jong P."/>
            <person name="Kaiser P."/>
            <person name="Kim H."/>
            <person name="Kim K.W."/>
            <person name="Kim S."/>
            <person name="Langenberger D."/>
            <person name="Lee M.K."/>
            <person name="Lee T."/>
            <person name="Mane S."/>
            <person name="Marcais G."/>
            <person name="Marz M."/>
            <person name="McElroy A.P."/>
            <person name="Modise T."/>
            <person name="Nefedov M."/>
            <person name="Notredame C."/>
            <person name="Paton I.R."/>
            <person name="Payne W.S."/>
            <person name="Pertea G."/>
            <person name="Prickett D."/>
            <person name="Puiu D."/>
            <person name="Qioa D."/>
            <person name="Raineri E."/>
            <person name="Ruffier M."/>
            <person name="Salzberg S.L."/>
            <person name="Schatz M.C."/>
            <person name="Scheuring C."/>
            <person name="Schmidt C.J."/>
            <person name="Schroeder S."/>
            <person name="Searle S.M."/>
            <person name="Smith E.J."/>
            <person name="Smith J."/>
            <person name="Sonstegard T.S."/>
            <person name="Stadler P.F."/>
            <person name="Tafer H."/>
            <person name="Tu Z.J."/>
            <person name="Van Tassell C.P."/>
            <person name="Vilella A.J."/>
            <person name="Williams K.P."/>
            <person name="Yorke J.A."/>
            <person name="Zhang L."/>
            <person name="Zhang H.B."/>
            <person name="Zhang X."/>
            <person name="Zhang Y."/>
            <person name="Reed K.M."/>
        </authorList>
    </citation>
    <scope>NUCLEOTIDE SEQUENCE [LARGE SCALE GENOMIC DNA]</scope>
</reference>
<keyword evidence="1" id="KW-0812">Transmembrane</keyword>
<accession>A0A803YAG7</accession>
<keyword evidence="1" id="KW-1133">Transmembrane helix</keyword>
<dbReference type="InParanoid" id="A0A803YAG7"/>
<proteinExistence type="predicted"/>
<protein>
    <submittedName>
        <fullName evidence="2">Uncharacterized protein</fullName>
    </submittedName>
</protein>
<keyword evidence="3" id="KW-1185">Reference proteome</keyword>
<evidence type="ECO:0000256" key="1">
    <source>
        <dbReference type="SAM" id="Phobius"/>
    </source>
</evidence>
<dbReference type="Proteomes" id="UP000001645">
    <property type="component" value="Unplaced"/>
</dbReference>